<dbReference type="PANTHER" id="PTHR20426:SF0">
    <property type="entry name" value="18S RRNA AMINOCARBOXYPROPYLTRANSFERASE"/>
    <property type="match status" value="1"/>
</dbReference>
<dbReference type="EMBL" id="LXWW01000042">
    <property type="protein sequence ID" value="OAO17204.1"/>
    <property type="molecule type" value="Genomic_DNA"/>
</dbReference>
<dbReference type="InterPro" id="IPR022968">
    <property type="entry name" value="Tsr3-like"/>
</dbReference>
<dbReference type="OrthoDB" id="10262062at2759"/>
<dbReference type="GO" id="GO:0000455">
    <property type="term" value="P:enzyme-directed rRNA pseudouridine synthesis"/>
    <property type="evidence" value="ECO:0007669"/>
    <property type="project" value="UniProtKB-UniRule"/>
</dbReference>
<dbReference type="PANTHER" id="PTHR20426">
    <property type="entry name" value="RIBOSOME BIOGENESIS PROTEIN TSR3 HOMOLOG"/>
    <property type="match status" value="1"/>
</dbReference>
<comment type="catalytic activity">
    <reaction evidence="6">
        <text>an N(1)-methylpseudouridine in rRNA + S-adenosyl-L-methionine = N(1)-methyl-N(3)-[(3S)-3-amino-3-carboxypropyl]pseudouridine in rRNA + S-methyl-5'-thioadenosine + H(+)</text>
        <dbReference type="Rhea" id="RHEA:63296"/>
        <dbReference type="Rhea" id="RHEA-COMP:11634"/>
        <dbReference type="Rhea" id="RHEA-COMP:16310"/>
        <dbReference type="ChEBI" id="CHEBI:15378"/>
        <dbReference type="ChEBI" id="CHEBI:17509"/>
        <dbReference type="ChEBI" id="CHEBI:59789"/>
        <dbReference type="ChEBI" id="CHEBI:74890"/>
        <dbReference type="ChEBI" id="CHEBI:146234"/>
        <dbReference type="EC" id="2.5.1.157"/>
    </reaction>
</comment>
<evidence type="ECO:0000256" key="1">
    <source>
        <dbReference type="ARBA" id="ARBA00022490"/>
    </source>
</evidence>
<evidence type="ECO:0000256" key="5">
    <source>
        <dbReference type="ARBA" id="ARBA00022691"/>
    </source>
</evidence>
<dbReference type="EC" id="2.5.1.157" evidence="6"/>
<keyword evidence="2 6" id="KW-0690">Ribosome biogenesis</keyword>
<dbReference type="Pfam" id="PF04034">
    <property type="entry name" value="Ribo_biogen_C"/>
    <property type="match status" value="1"/>
</dbReference>
<dbReference type="InterPro" id="IPR007209">
    <property type="entry name" value="RNaseL-inhib-like_metal-bd_dom"/>
</dbReference>
<dbReference type="Proteomes" id="UP000078348">
    <property type="component" value="Unassembled WGS sequence"/>
</dbReference>
<reference evidence="10 11" key="1">
    <citation type="submission" date="2016-05" db="EMBL/GenBank/DDBJ databases">
        <title>Nuclear genome of Blastocystis sp. subtype 1 NandII.</title>
        <authorList>
            <person name="Gentekaki E."/>
            <person name="Curtis B."/>
            <person name="Stairs C."/>
            <person name="Eme L."/>
            <person name="Herman E."/>
            <person name="Klimes V."/>
            <person name="Arias M.C."/>
            <person name="Elias M."/>
            <person name="Hilliou F."/>
            <person name="Klute M."/>
            <person name="Malik S.-B."/>
            <person name="Pightling A."/>
            <person name="Rachubinski R."/>
            <person name="Salas D."/>
            <person name="Schlacht A."/>
            <person name="Suga H."/>
            <person name="Archibald J."/>
            <person name="Ball S.G."/>
            <person name="Clark G."/>
            <person name="Dacks J."/>
            <person name="Van Der Giezen M."/>
            <person name="Tsaousis A."/>
            <person name="Roger A."/>
        </authorList>
    </citation>
    <scope>NUCLEOTIDE SEQUENCE [LARGE SCALE GENOMIC DNA]</scope>
    <source>
        <strain evidence="11">ATCC 50177 / NandII</strain>
    </source>
</reference>
<keyword evidence="5 6" id="KW-0949">S-adenosyl-L-methionine</keyword>
<evidence type="ECO:0000256" key="6">
    <source>
        <dbReference type="HAMAP-Rule" id="MF_03146"/>
    </source>
</evidence>
<evidence type="ECO:0000313" key="11">
    <source>
        <dbReference type="Proteomes" id="UP000078348"/>
    </source>
</evidence>
<proteinExistence type="inferred from homology"/>
<dbReference type="STRING" id="478820.A0A196SMV5"/>
<comment type="caution">
    <text evidence="10">The sequence shown here is derived from an EMBL/GenBank/DDBJ whole genome shotgun (WGS) entry which is preliminary data.</text>
</comment>
<evidence type="ECO:0000256" key="2">
    <source>
        <dbReference type="ARBA" id="ARBA00022517"/>
    </source>
</evidence>
<gene>
    <name evidence="10" type="ORF">AV274_1063</name>
</gene>
<evidence type="ECO:0000313" key="10">
    <source>
        <dbReference type="EMBL" id="OAO17204.1"/>
    </source>
</evidence>
<name>A0A196SMV5_BLAHN</name>
<evidence type="ECO:0000259" key="9">
    <source>
        <dbReference type="Pfam" id="PF04068"/>
    </source>
</evidence>
<evidence type="ECO:0000256" key="7">
    <source>
        <dbReference type="SAM" id="MobiDB-lite"/>
    </source>
</evidence>
<dbReference type="HAMAP" id="MF_01116">
    <property type="entry name" value="TSR3"/>
    <property type="match status" value="1"/>
</dbReference>
<sequence length="233" mass="26295">MWDFEQCDAKKCTGRKLERLGYLRTIRVNQPYHGLVLSPYGTKAVSVEDLDVVKQYGTSAIDCSWARIDEIPMAKLKNGVHRILPFLVAANPVNYGKPSKLTCAEAIAATLYIVGLKEDALTIMKPFKWGCQFIALNYELLEGYASAKSGAEVIAFQNEYMEKVEQARSIEKSIDLPPTDSDEYKNGEDEFVVHNLNVKQTHSYLDVYGDDDEEDANYCDDDEEEVAEVVEEE</sequence>
<feature type="domain" description="RNase L inhibitor RLI-like possible metal-binding" evidence="9">
    <location>
        <begin position="1"/>
        <end position="30"/>
    </location>
</feature>
<protein>
    <recommendedName>
        <fullName evidence="6">18S rRNA aminocarboxypropyltransferase</fullName>
        <ecNumber evidence="6">2.5.1.157</ecNumber>
    </recommendedName>
</protein>
<evidence type="ECO:0000256" key="3">
    <source>
        <dbReference type="ARBA" id="ARBA00022552"/>
    </source>
</evidence>
<dbReference type="NCBIfam" id="NF002621">
    <property type="entry name" value="PRK02287.1"/>
    <property type="match status" value="1"/>
</dbReference>
<comment type="similarity">
    <text evidence="6">Belongs to the TDD superfamily. TSR3 family.</text>
</comment>
<dbReference type="Pfam" id="PF04068">
    <property type="entry name" value="Fer4_RLI"/>
    <property type="match status" value="1"/>
</dbReference>
<accession>A0A196SMV5</accession>
<feature type="binding site" evidence="6">
    <location>
        <position position="61"/>
    </location>
    <ligand>
        <name>S-adenosyl-L-methionine</name>
        <dbReference type="ChEBI" id="CHEBI:59789"/>
    </ligand>
</feature>
<keyword evidence="3 6" id="KW-0698">rRNA processing</keyword>
<feature type="region of interest" description="Disordered" evidence="7">
    <location>
        <begin position="210"/>
        <end position="233"/>
    </location>
</feature>
<organism evidence="10 11">
    <name type="scientific">Blastocystis sp. subtype 1 (strain ATCC 50177 / NandII)</name>
    <dbReference type="NCBI Taxonomy" id="478820"/>
    <lineage>
        <taxon>Eukaryota</taxon>
        <taxon>Sar</taxon>
        <taxon>Stramenopiles</taxon>
        <taxon>Bigyra</taxon>
        <taxon>Opalozoa</taxon>
        <taxon>Opalinata</taxon>
        <taxon>Blastocystidae</taxon>
        <taxon>Blastocystis</taxon>
    </lineage>
</organism>
<keyword evidence="4 6" id="KW-0808">Transferase</keyword>
<feature type="binding site" evidence="6">
    <location>
        <position position="13"/>
    </location>
    <ligand>
        <name>S-adenosyl-L-methionine</name>
        <dbReference type="ChEBI" id="CHEBI:59789"/>
    </ligand>
</feature>
<dbReference type="GO" id="GO:0106388">
    <property type="term" value="F:rRNA small subunit aminocarboxypropyltransferase activity"/>
    <property type="evidence" value="ECO:0007669"/>
    <property type="project" value="UniProtKB-EC"/>
</dbReference>
<comment type="function">
    <text evidence="6">Aminocarboxypropyltransferase that catalyzes the aminocarboxypropyl transfer on pseudouridine in 18S rRNA. It constitutes the last step in biosynthesis of the hypermodified N1-methyl-N3-(3-amino-3-carboxypropyl) pseudouridine (m1acp3-Psi).</text>
</comment>
<dbReference type="InterPro" id="IPR007177">
    <property type="entry name" value="Tsr3_C"/>
</dbReference>
<evidence type="ECO:0000256" key="4">
    <source>
        <dbReference type="ARBA" id="ARBA00022679"/>
    </source>
</evidence>
<evidence type="ECO:0000259" key="8">
    <source>
        <dbReference type="Pfam" id="PF04034"/>
    </source>
</evidence>
<keyword evidence="11" id="KW-1185">Reference proteome</keyword>
<dbReference type="GO" id="GO:1904047">
    <property type="term" value="F:S-adenosyl-L-methionine binding"/>
    <property type="evidence" value="ECO:0007669"/>
    <property type="project" value="UniProtKB-UniRule"/>
</dbReference>
<feature type="domain" description="16S/18S rRNA aminocarboxypropyltransferase Tsr3 C-terminal" evidence="8">
    <location>
        <begin position="35"/>
        <end position="161"/>
    </location>
</feature>
<feature type="binding site" evidence="6">
    <location>
        <position position="84"/>
    </location>
    <ligand>
        <name>S-adenosyl-L-methionine</name>
        <dbReference type="ChEBI" id="CHEBI:59789"/>
    </ligand>
</feature>
<dbReference type="AlphaFoldDB" id="A0A196SMV5"/>
<comment type="caution">
    <text evidence="6">Lacks conserved residue(s) required for the propagation of feature annotation.</text>
</comment>
<keyword evidence="1" id="KW-0963">Cytoplasm</keyword>